<dbReference type="InterPro" id="IPR001731">
    <property type="entry name" value="ALAD"/>
</dbReference>
<evidence type="ECO:0000256" key="5">
    <source>
        <dbReference type="ARBA" id="ARBA00022833"/>
    </source>
</evidence>
<dbReference type="InterPro" id="IPR013785">
    <property type="entry name" value="Aldolase_TIM"/>
</dbReference>
<dbReference type="Pfam" id="PF00490">
    <property type="entry name" value="ALAD"/>
    <property type="match status" value="1"/>
</dbReference>
<dbReference type="EC" id="4.2.1.24" evidence="3 14"/>
<dbReference type="PROSITE" id="PS00169">
    <property type="entry name" value="D_ALA_DEHYDRATASE"/>
    <property type="match status" value="1"/>
</dbReference>
<dbReference type="RefSeq" id="WP_276699210.1">
    <property type="nucleotide sequence ID" value="NZ_JADIIL010000025.1"/>
</dbReference>
<dbReference type="SMART" id="SM01004">
    <property type="entry name" value="ALAD"/>
    <property type="match status" value="1"/>
</dbReference>
<evidence type="ECO:0000256" key="10">
    <source>
        <dbReference type="ARBA" id="ARBA00047651"/>
    </source>
</evidence>
<dbReference type="AlphaFoldDB" id="A0A843AP31"/>
<dbReference type="GO" id="GO:0004655">
    <property type="term" value="F:porphobilinogen synthase activity"/>
    <property type="evidence" value="ECO:0007669"/>
    <property type="project" value="UniProtKB-EC"/>
</dbReference>
<evidence type="ECO:0000256" key="1">
    <source>
        <dbReference type="ARBA" id="ARBA00004694"/>
    </source>
</evidence>
<keyword evidence="7" id="KW-0350">Heme biosynthesis</keyword>
<proteinExistence type="inferred from homology"/>
<comment type="caution">
    <text evidence="16">The sequence shown here is derived from an EMBL/GenBank/DDBJ whole genome shotgun (WGS) entry which is preliminary data.</text>
</comment>
<dbReference type="NCBIfam" id="NF006762">
    <property type="entry name" value="PRK09283.1"/>
    <property type="match status" value="1"/>
</dbReference>
<comment type="similarity">
    <text evidence="2 15">Belongs to the ALAD family.</text>
</comment>
<keyword evidence="6 13" id="KW-0460">Magnesium</keyword>
<feature type="binding site" evidence="12">
    <location>
        <position position="131"/>
    </location>
    <ligand>
        <name>Zn(2+)</name>
        <dbReference type="ChEBI" id="CHEBI:29105"/>
        <note>catalytic</note>
    </ligand>
</feature>
<evidence type="ECO:0000256" key="7">
    <source>
        <dbReference type="ARBA" id="ARBA00023133"/>
    </source>
</evidence>
<comment type="pathway">
    <text evidence="1">Porphyrin-containing compound metabolism; protoporphyrin-IX biosynthesis; coproporphyrinogen-III from 5-aminolevulinate: step 1/4.</text>
</comment>
<evidence type="ECO:0000256" key="13">
    <source>
        <dbReference type="PIRSR" id="PIRSR001415-5"/>
    </source>
</evidence>
<dbReference type="GO" id="GO:0005829">
    <property type="term" value="C:cytosol"/>
    <property type="evidence" value="ECO:0007669"/>
    <property type="project" value="TreeGrafter"/>
</dbReference>
<feature type="active site" description="Schiff-base intermediate with substrate" evidence="11">
    <location>
        <position position="196"/>
    </location>
</feature>
<comment type="subunit">
    <text evidence="14">Homooctamer.</text>
</comment>
<feature type="active site" description="Schiff-base intermediate with substrate" evidence="11">
    <location>
        <position position="249"/>
    </location>
</feature>
<gene>
    <name evidence="16" type="primary">hemB</name>
    <name evidence="16" type="ORF">ISP06_07110</name>
</gene>
<keyword evidence="8 14" id="KW-0456">Lyase</keyword>
<accession>A0A843AP31</accession>
<dbReference type="InterPro" id="IPR030656">
    <property type="entry name" value="ALAD_AS"/>
</dbReference>
<evidence type="ECO:0000313" key="17">
    <source>
        <dbReference type="Proteomes" id="UP000606900"/>
    </source>
</evidence>
<dbReference type="GO" id="GO:0008270">
    <property type="term" value="F:zinc ion binding"/>
    <property type="evidence" value="ECO:0007669"/>
    <property type="project" value="TreeGrafter"/>
</dbReference>
<evidence type="ECO:0000256" key="3">
    <source>
        <dbReference type="ARBA" id="ARBA00012053"/>
    </source>
</evidence>
<evidence type="ECO:0000313" key="16">
    <source>
        <dbReference type="EMBL" id="MBF4475221.1"/>
    </source>
</evidence>
<dbReference type="CDD" id="cd00384">
    <property type="entry name" value="ALAD_PBGS"/>
    <property type="match status" value="1"/>
</dbReference>
<feature type="binding site" evidence="12">
    <location>
        <position position="121"/>
    </location>
    <ligand>
        <name>Zn(2+)</name>
        <dbReference type="ChEBI" id="CHEBI:29105"/>
        <note>catalytic</note>
    </ligand>
</feature>
<dbReference type="SUPFAM" id="SSF51569">
    <property type="entry name" value="Aldolase"/>
    <property type="match status" value="1"/>
</dbReference>
<feature type="binding site" evidence="13">
    <location>
        <position position="234"/>
    </location>
    <ligand>
        <name>Mg(2+)</name>
        <dbReference type="ChEBI" id="CHEBI:18420"/>
    </ligand>
</feature>
<dbReference type="UniPathway" id="UPA00251">
    <property type="reaction ID" value="UER00318"/>
</dbReference>
<reference evidence="16" key="1">
    <citation type="submission" date="2020-10" db="EMBL/GenBank/DDBJ databases">
        <title>Dehalococcoides mccartyi of a TCE/Cr reducing biochatode.</title>
        <authorList>
            <person name="Matturro B."/>
        </authorList>
    </citation>
    <scope>NUCLEOTIDE SEQUENCE</scope>
    <source>
        <strain evidence="16">Bin2</strain>
    </source>
</reference>
<dbReference type="Gene3D" id="3.20.20.70">
    <property type="entry name" value="Aldolase class I"/>
    <property type="match status" value="1"/>
</dbReference>
<dbReference type="PIRSF" id="PIRSF001415">
    <property type="entry name" value="Porphbilin_synth"/>
    <property type="match status" value="1"/>
</dbReference>
<keyword evidence="12" id="KW-0479">Metal-binding</keyword>
<keyword evidence="9 14" id="KW-0627">Porphyrin biosynthesis</keyword>
<evidence type="ECO:0000256" key="9">
    <source>
        <dbReference type="ARBA" id="ARBA00023244"/>
    </source>
</evidence>
<dbReference type="PANTHER" id="PTHR11458">
    <property type="entry name" value="DELTA-AMINOLEVULINIC ACID DEHYDRATASE"/>
    <property type="match status" value="1"/>
</dbReference>
<evidence type="ECO:0000256" key="12">
    <source>
        <dbReference type="PIRSR" id="PIRSR001415-3"/>
    </source>
</evidence>
<evidence type="ECO:0000256" key="6">
    <source>
        <dbReference type="ARBA" id="ARBA00022842"/>
    </source>
</evidence>
<organism evidence="16 17">
    <name type="scientific">Methanobacterium formicicum</name>
    <dbReference type="NCBI Taxonomy" id="2162"/>
    <lineage>
        <taxon>Archaea</taxon>
        <taxon>Methanobacteriati</taxon>
        <taxon>Methanobacteriota</taxon>
        <taxon>Methanomada group</taxon>
        <taxon>Methanobacteria</taxon>
        <taxon>Methanobacteriales</taxon>
        <taxon>Methanobacteriaceae</taxon>
        <taxon>Methanobacterium</taxon>
    </lineage>
</organism>
<dbReference type="PRINTS" id="PR00144">
    <property type="entry name" value="DALDHYDRTASE"/>
</dbReference>
<evidence type="ECO:0000256" key="2">
    <source>
        <dbReference type="ARBA" id="ARBA00008055"/>
    </source>
</evidence>
<evidence type="ECO:0000256" key="4">
    <source>
        <dbReference type="ARBA" id="ARBA00020771"/>
    </source>
</evidence>
<dbReference type="EMBL" id="JADIIL010000025">
    <property type="protein sequence ID" value="MBF4475221.1"/>
    <property type="molecule type" value="Genomic_DNA"/>
</dbReference>
<dbReference type="FunFam" id="3.20.20.70:FF:000019">
    <property type="entry name" value="Delta-aminolevulinic acid dehydratase"/>
    <property type="match status" value="1"/>
</dbReference>
<evidence type="ECO:0000256" key="14">
    <source>
        <dbReference type="RuleBase" id="RU000515"/>
    </source>
</evidence>
<sequence>MNFPTRRMRRLRKTPQIRKILSETTLQAEDFIYPLFIKEELEEGAGEHIDTMPGQYRYSLEDAIDEAKRLKKLGLESVLLFGMPEEKDELGTSAYSDEGIVQQAVHRLKKETDLVVITDVCLCQYTTHGHCGIVENGKILNDESLRLLAKTALSHAEAGADIVAPSDMMDGRVGVIREMLDDGGFQDTLIMSYAAKYASSFYAPFRDAVCSSPSFGDRKTHQMSPANVEEALLEVELDLDEGADIIMVKPAMAYLDVIQRVKEEFRMPTAAYQVSGEYSMLRAGIEAQYLTNEAIYESLLSIKRAGADLIISHFAPDFMEGKLDTIC</sequence>
<dbReference type="GO" id="GO:0006782">
    <property type="term" value="P:protoporphyrinogen IX biosynthetic process"/>
    <property type="evidence" value="ECO:0007669"/>
    <property type="project" value="UniProtKB-UniPathway"/>
</dbReference>
<evidence type="ECO:0000256" key="8">
    <source>
        <dbReference type="ARBA" id="ARBA00023239"/>
    </source>
</evidence>
<dbReference type="Proteomes" id="UP000606900">
    <property type="component" value="Unassembled WGS sequence"/>
</dbReference>
<protein>
    <recommendedName>
        <fullName evidence="4 14">Delta-aminolevulinic acid dehydratase</fullName>
        <ecNumber evidence="3 14">4.2.1.24</ecNumber>
    </recommendedName>
</protein>
<feature type="binding site" evidence="12">
    <location>
        <position position="123"/>
    </location>
    <ligand>
        <name>Zn(2+)</name>
        <dbReference type="ChEBI" id="CHEBI:29105"/>
        <note>catalytic</note>
    </ligand>
</feature>
<name>A0A843AP31_METFO</name>
<dbReference type="PANTHER" id="PTHR11458:SF0">
    <property type="entry name" value="DELTA-AMINOLEVULINIC ACID DEHYDRATASE"/>
    <property type="match status" value="1"/>
</dbReference>
<evidence type="ECO:0000256" key="15">
    <source>
        <dbReference type="RuleBase" id="RU004161"/>
    </source>
</evidence>
<keyword evidence="5 12" id="KW-0862">Zinc</keyword>
<comment type="catalytic activity">
    <reaction evidence="10 14">
        <text>2 5-aminolevulinate = porphobilinogen + 2 H2O + H(+)</text>
        <dbReference type="Rhea" id="RHEA:24064"/>
        <dbReference type="ChEBI" id="CHEBI:15377"/>
        <dbReference type="ChEBI" id="CHEBI:15378"/>
        <dbReference type="ChEBI" id="CHEBI:58126"/>
        <dbReference type="ChEBI" id="CHEBI:356416"/>
        <dbReference type="EC" id="4.2.1.24"/>
    </reaction>
</comment>
<evidence type="ECO:0000256" key="11">
    <source>
        <dbReference type="PIRSR" id="PIRSR001415-1"/>
    </source>
</evidence>